<dbReference type="SMART" id="SM00240">
    <property type="entry name" value="FHA"/>
    <property type="match status" value="1"/>
</dbReference>
<dbReference type="AlphaFoldDB" id="A0A3N2BCD1"/>
<dbReference type="PANTHER" id="PTHR23308">
    <property type="entry name" value="NUCLEAR INHIBITOR OF PROTEIN PHOSPHATASE-1"/>
    <property type="match status" value="1"/>
</dbReference>
<proteinExistence type="predicted"/>
<feature type="transmembrane region" description="Helical" evidence="3">
    <location>
        <begin position="6"/>
        <end position="28"/>
    </location>
</feature>
<accession>A0A3N2BCD1</accession>
<reference evidence="5 6" key="1">
    <citation type="submission" date="2018-11" db="EMBL/GenBank/DDBJ databases">
        <title>Sequencing the genomes of 1000 actinobacteria strains.</title>
        <authorList>
            <person name="Klenk H.-P."/>
        </authorList>
    </citation>
    <scope>NUCLEOTIDE SEQUENCE [LARGE SCALE GENOMIC DNA]</scope>
    <source>
        <strain evidence="5 6">DSM 11294</strain>
    </source>
</reference>
<dbReference type="OrthoDB" id="277520at2"/>
<keyword evidence="3" id="KW-0472">Membrane</keyword>
<dbReference type="InterPro" id="IPR050923">
    <property type="entry name" value="Cell_Proc_Reg/RNA_Proc"/>
</dbReference>
<dbReference type="PROSITE" id="PS50006">
    <property type="entry name" value="FHA_DOMAIN"/>
    <property type="match status" value="1"/>
</dbReference>
<dbReference type="SUPFAM" id="SSF49879">
    <property type="entry name" value="SMAD/FHA domain"/>
    <property type="match status" value="1"/>
</dbReference>
<dbReference type="EMBL" id="RKHK01000001">
    <property type="protein sequence ID" value="ROR72909.1"/>
    <property type="molecule type" value="Genomic_DNA"/>
</dbReference>
<dbReference type="RefSeq" id="WP_123303411.1">
    <property type="nucleotide sequence ID" value="NZ_RKHK01000001.1"/>
</dbReference>
<name>A0A3N2BCD1_9MICO</name>
<evidence type="ECO:0000259" key="4">
    <source>
        <dbReference type="PROSITE" id="PS50006"/>
    </source>
</evidence>
<evidence type="ECO:0000256" key="2">
    <source>
        <dbReference type="SAM" id="MobiDB-lite"/>
    </source>
</evidence>
<evidence type="ECO:0000313" key="6">
    <source>
        <dbReference type="Proteomes" id="UP000280668"/>
    </source>
</evidence>
<evidence type="ECO:0000256" key="1">
    <source>
        <dbReference type="ARBA" id="ARBA00022553"/>
    </source>
</evidence>
<keyword evidence="1" id="KW-0597">Phosphoprotein</keyword>
<sequence length="159" mass="17360">MSELVVTLLRVGFLILLWLFVLAALNVLRRDLFGTKVTARGPGRDRSRPAQLPDRAPGRSSRSAPTRLVVTQGPLAGTSMPLGAATILVGRSPGCTLVLDDDYSSNRHARFFPQQDGWWIEDLGSTNGTMVDDQRITTAVQVPPGAQVRIGQTLIELRR</sequence>
<dbReference type="Gene3D" id="2.60.200.20">
    <property type="match status" value="1"/>
</dbReference>
<gene>
    <name evidence="5" type="ORF">EDD31_1271</name>
</gene>
<dbReference type="Proteomes" id="UP000280668">
    <property type="component" value="Unassembled WGS sequence"/>
</dbReference>
<feature type="region of interest" description="Disordered" evidence="2">
    <location>
        <begin position="38"/>
        <end position="66"/>
    </location>
</feature>
<feature type="domain" description="FHA" evidence="4">
    <location>
        <begin position="87"/>
        <end position="136"/>
    </location>
</feature>
<keyword evidence="6" id="KW-1185">Reference proteome</keyword>
<dbReference type="InterPro" id="IPR008984">
    <property type="entry name" value="SMAD_FHA_dom_sf"/>
</dbReference>
<protein>
    <submittedName>
        <fullName evidence="5">PSer/pThr/pTyr-binding forkhead associated (FHA) protein</fullName>
    </submittedName>
</protein>
<keyword evidence="3" id="KW-0812">Transmembrane</keyword>
<comment type="caution">
    <text evidence="5">The sequence shown here is derived from an EMBL/GenBank/DDBJ whole genome shotgun (WGS) entry which is preliminary data.</text>
</comment>
<evidence type="ECO:0000313" key="5">
    <source>
        <dbReference type="EMBL" id="ROR72909.1"/>
    </source>
</evidence>
<dbReference type="InterPro" id="IPR000253">
    <property type="entry name" value="FHA_dom"/>
</dbReference>
<dbReference type="Pfam" id="PF00498">
    <property type="entry name" value="FHA"/>
    <property type="match status" value="1"/>
</dbReference>
<keyword evidence="3" id="KW-1133">Transmembrane helix</keyword>
<organism evidence="5 6">
    <name type="scientific">Bogoriella caseilytica</name>
    <dbReference type="NCBI Taxonomy" id="56055"/>
    <lineage>
        <taxon>Bacteria</taxon>
        <taxon>Bacillati</taxon>
        <taxon>Actinomycetota</taxon>
        <taxon>Actinomycetes</taxon>
        <taxon>Micrococcales</taxon>
        <taxon>Bogoriellaceae</taxon>
        <taxon>Bogoriella</taxon>
    </lineage>
</organism>
<evidence type="ECO:0000256" key="3">
    <source>
        <dbReference type="SAM" id="Phobius"/>
    </source>
</evidence>